<name>A0A3G8JFV8_9ACTN</name>
<proteinExistence type="predicted"/>
<reference evidence="2 3" key="1">
    <citation type="submission" date="2018-11" db="EMBL/GenBank/DDBJ databases">
        <title>Gordonia insulae sp. nov., isolated from an island soil.</title>
        <authorList>
            <person name="Kim Y.S."/>
            <person name="Kim S.B."/>
        </authorList>
    </citation>
    <scope>NUCLEOTIDE SEQUENCE [LARGE SCALE GENOMIC DNA]</scope>
    <source>
        <strain evidence="2 3">MMS17-SY073</strain>
    </source>
</reference>
<dbReference type="OrthoDB" id="4550076at2"/>
<feature type="compositionally biased region" description="Polar residues" evidence="1">
    <location>
        <begin position="148"/>
        <end position="162"/>
    </location>
</feature>
<dbReference type="EMBL" id="CP033972">
    <property type="protein sequence ID" value="AZG43485.1"/>
    <property type="molecule type" value="Genomic_DNA"/>
</dbReference>
<accession>A0A3G8JFV8</accession>
<evidence type="ECO:0000256" key="1">
    <source>
        <dbReference type="SAM" id="MobiDB-lite"/>
    </source>
</evidence>
<dbReference type="RefSeq" id="WP_124706520.1">
    <property type="nucleotide sequence ID" value="NZ_CP033972.1"/>
</dbReference>
<evidence type="ECO:0008006" key="4">
    <source>
        <dbReference type="Google" id="ProtNLM"/>
    </source>
</evidence>
<dbReference type="GO" id="GO:0003677">
    <property type="term" value="F:DNA binding"/>
    <property type="evidence" value="ECO:0007669"/>
    <property type="project" value="InterPro"/>
</dbReference>
<feature type="region of interest" description="Disordered" evidence="1">
    <location>
        <begin position="124"/>
        <end position="195"/>
    </location>
</feature>
<protein>
    <recommendedName>
        <fullName evidence="4">HTH cro/C1-type domain-containing protein</fullName>
    </recommendedName>
</protein>
<feature type="compositionally biased region" description="Basic and acidic residues" evidence="1">
    <location>
        <begin position="185"/>
        <end position="195"/>
    </location>
</feature>
<organism evidence="2 3">
    <name type="scientific">Gordonia insulae</name>
    <dbReference type="NCBI Taxonomy" id="2420509"/>
    <lineage>
        <taxon>Bacteria</taxon>
        <taxon>Bacillati</taxon>
        <taxon>Actinomycetota</taxon>
        <taxon>Actinomycetes</taxon>
        <taxon>Mycobacteriales</taxon>
        <taxon>Gordoniaceae</taxon>
        <taxon>Gordonia</taxon>
    </lineage>
</organism>
<gene>
    <name evidence="2" type="ORF">D7316_00050</name>
</gene>
<evidence type="ECO:0000313" key="3">
    <source>
        <dbReference type="Proteomes" id="UP000271469"/>
    </source>
</evidence>
<keyword evidence="3" id="KW-1185">Reference proteome</keyword>
<dbReference type="AlphaFoldDB" id="A0A3G8JFV8"/>
<dbReference type="KEGG" id="gom:D7316_00050"/>
<dbReference type="SUPFAM" id="SSF47413">
    <property type="entry name" value="lambda repressor-like DNA-binding domains"/>
    <property type="match status" value="1"/>
</dbReference>
<evidence type="ECO:0000313" key="2">
    <source>
        <dbReference type="EMBL" id="AZG43485.1"/>
    </source>
</evidence>
<sequence>MSPLSDLLTQARGDRSVRDVGRAVAKKYGVGESTVIPYFSGNHRTPQDRVLVALAKELSLNIGELRQVAGLPRGEREPYVPPTDANLLTERQRRLVDEVIRTLVDSMYGGEHGMATLKESGASIEAGEDQKTDPATESGGAVRDITRRITNTRGVASDSSNELGEAPPMAARRGGGKSEGRKRREQQDRDAEQDE</sequence>
<dbReference type="InterPro" id="IPR010982">
    <property type="entry name" value="Lambda_DNA-bd_dom_sf"/>
</dbReference>
<dbReference type="Proteomes" id="UP000271469">
    <property type="component" value="Chromosome"/>
</dbReference>